<dbReference type="PRINTS" id="PR01407">
    <property type="entry name" value="BUTYPHLNCDUF"/>
</dbReference>
<dbReference type="InterPro" id="IPR003879">
    <property type="entry name" value="Butyrophylin_SPRY"/>
</dbReference>
<evidence type="ECO:0000256" key="3">
    <source>
        <dbReference type="PROSITE-ProRule" id="PRU00024"/>
    </source>
</evidence>
<dbReference type="Pfam" id="PF00622">
    <property type="entry name" value="SPRY"/>
    <property type="match status" value="1"/>
</dbReference>
<sequence length="330" mass="37648">SITASFPPLHGKTNLCEEHQEPLKLFCQDDKMLICMVCDKSKVHRNHSVVPVGEAAQETYRKLHELLEKEESSFLAQLEQLDTEMMTAHEEIHQKLLDETMSLGTLIGEMERTYQQPDLELLKVRGRAFQTSLRFLPQSAPRGTSLKWDPGTSRGSIPPQMTLDPETANAMLYLSEDCKLVWLGSHEQDLPSNPERFKVNPCVLGSRGFTSGWHRWDVEICRDGVWAIGVFKESVPRKRFLPIGPEDNVCAVCHNRDGYKTLTFPTVTPLTLRSVPKRIRICLDCEKGRVVFFDAESKEQIFDFSQASFQGERVFPWFLVKADAQLKLLP</sequence>
<dbReference type="InterPro" id="IPR000315">
    <property type="entry name" value="Znf_B-box"/>
</dbReference>
<evidence type="ECO:0000259" key="5">
    <source>
        <dbReference type="PROSITE" id="PS50188"/>
    </source>
</evidence>
<protein>
    <submittedName>
        <fullName evidence="6">Uncharacterized protein</fullName>
    </submittedName>
</protein>
<organism evidence="6 7">
    <name type="scientific">Calidris pygmaea</name>
    <name type="common">Spoon-billed sandpiper</name>
    <dbReference type="NCBI Taxonomy" id="425635"/>
    <lineage>
        <taxon>Eukaryota</taxon>
        <taxon>Metazoa</taxon>
        <taxon>Chordata</taxon>
        <taxon>Craniata</taxon>
        <taxon>Vertebrata</taxon>
        <taxon>Euteleostomi</taxon>
        <taxon>Archelosauria</taxon>
        <taxon>Archosauria</taxon>
        <taxon>Dinosauria</taxon>
        <taxon>Saurischia</taxon>
        <taxon>Theropoda</taxon>
        <taxon>Coelurosauria</taxon>
        <taxon>Aves</taxon>
        <taxon>Neognathae</taxon>
        <taxon>Neoaves</taxon>
        <taxon>Charadriiformes</taxon>
        <taxon>Scolopacidae</taxon>
        <taxon>Calidris</taxon>
    </lineage>
</organism>
<dbReference type="PANTHER" id="PTHR24103">
    <property type="entry name" value="E3 UBIQUITIN-PROTEIN LIGASE TRIM"/>
    <property type="match status" value="1"/>
</dbReference>
<dbReference type="Ensembl" id="ENSCPGT00000022474.1">
    <property type="protein sequence ID" value="ENSCPGP00000020510.1"/>
    <property type="gene ID" value="ENSCPGG00000014349.1"/>
</dbReference>
<evidence type="ECO:0000256" key="1">
    <source>
        <dbReference type="ARBA" id="ARBA00022771"/>
    </source>
</evidence>
<keyword evidence="1 3" id="KW-0479">Metal-binding</keyword>
<dbReference type="InterPro" id="IPR013320">
    <property type="entry name" value="ConA-like_dom_sf"/>
</dbReference>
<dbReference type="GO" id="GO:0008270">
    <property type="term" value="F:zinc ion binding"/>
    <property type="evidence" value="ECO:0007669"/>
    <property type="project" value="UniProtKB-KW"/>
</dbReference>
<evidence type="ECO:0000313" key="7">
    <source>
        <dbReference type="Proteomes" id="UP000694419"/>
    </source>
</evidence>
<reference evidence="6" key="2">
    <citation type="submission" date="2025-09" db="UniProtKB">
        <authorList>
            <consortium name="Ensembl"/>
        </authorList>
    </citation>
    <scope>IDENTIFICATION</scope>
</reference>
<dbReference type="Proteomes" id="UP000694419">
    <property type="component" value="Unplaced"/>
</dbReference>
<keyword evidence="7" id="KW-1185">Reference proteome</keyword>
<evidence type="ECO:0000313" key="6">
    <source>
        <dbReference type="Ensembl" id="ENSCPGP00000020510.1"/>
    </source>
</evidence>
<dbReference type="SUPFAM" id="SSF57845">
    <property type="entry name" value="B-box zinc-binding domain"/>
    <property type="match status" value="1"/>
</dbReference>
<keyword evidence="1 3" id="KW-0863">Zinc-finger</keyword>
<dbReference type="Gene3D" id="2.60.120.920">
    <property type="match status" value="1"/>
</dbReference>
<name>A0A8C3KFQ3_9CHAR</name>
<dbReference type="InterPro" id="IPR001870">
    <property type="entry name" value="B30.2/SPRY"/>
</dbReference>
<keyword evidence="2" id="KW-0862">Zinc</keyword>
<dbReference type="SMART" id="SM00336">
    <property type="entry name" value="BBOX"/>
    <property type="match status" value="1"/>
</dbReference>
<dbReference type="Pfam" id="PF00643">
    <property type="entry name" value="zf-B_box"/>
    <property type="match status" value="1"/>
</dbReference>
<evidence type="ECO:0000256" key="2">
    <source>
        <dbReference type="ARBA" id="ARBA00022833"/>
    </source>
</evidence>
<dbReference type="InterPro" id="IPR043136">
    <property type="entry name" value="B30.2/SPRY_sf"/>
</dbReference>
<dbReference type="InterPro" id="IPR050143">
    <property type="entry name" value="TRIM/RBCC"/>
</dbReference>
<dbReference type="PROSITE" id="PS50188">
    <property type="entry name" value="B302_SPRY"/>
    <property type="match status" value="1"/>
</dbReference>
<dbReference type="Gene3D" id="3.30.160.60">
    <property type="entry name" value="Classic Zinc Finger"/>
    <property type="match status" value="1"/>
</dbReference>
<dbReference type="SMART" id="SM00589">
    <property type="entry name" value="PRY"/>
    <property type="match status" value="1"/>
</dbReference>
<reference evidence="6" key="1">
    <citation type="submission" date="2025-08" db="UniProtKB">
        <authorList>
            <consortium name="Ensembl"/>
        </authorList>
    </citation>
    <scope>IDENTIFICATION</scope>
</reference>
<dbReference type="AlphaFoldDB" id="A0A8C3KFQ3"/>
<dbReference type="InterPro" id="IPR003877">
    <property type="entry name" value="SPRY_dom"/>
</dbReference>
<dbReference type="PROSITE" id="PS50119">
    <property type="entry name" value="ZF_BBOX"/>
    <property type="match status" value="1"/>
</dbReference>
<dbReference type="SMART" id="SM00449">
    <property type="entry name" value="SPRY"/>
    <property type="match status" value="1"/>
</dbReference>
<feature type="domain" description="B box-type" evidence="4">
    <location>
        <begin position="11"/>
        <end position="52"/>
    </location>
</feature>
<accession>A0A8C3KFQ3</accession>
<evidence type="ECO:0000259" key="4">
    <source>
        <dbReference type="PROSITE" id="PS50119"/>
    </source>
</evidence>
<dbReference type="SUPFAM" id="SSF49899">
    <property type="entry name" value="Concanavalin A-like lectins/glucanases"/>
    <property type="match status" value="1"/>
</dbReference>
<dbReference type="InterPro" id="IPR006574">
    <property type="entry name" value="PRY"/>
</dbReference>
<feature type="domain" description="B30.2/SPRY" evidence="5">
    <location>
        <begin position="141"/>
        <end position="330"/>
    </location>
</feature>
<proteinExistence type="predicted"/>
<dbReference type="Pfam" id="PF13765">
    <property type="entry name" value="PRY"/>
    <property type="match status" value="1"/>
</dbReference>
<dbReference type="CDD" id="cd19762">
    <property type="entry name" value="Bbox2_TRIM7-like"/>
    <property type="match status" value="1"/>
</dbReference>